<accession>A0ACB8UWT6</accession>
<dbReference type="EMBL" id="JALBCA010000043">
    <property type="protein sequence ID" value="KAI2386954.1"/>
    <property type="molecule type" value="Genomic_DNA"/>
</dbReference>
<comment type="caution">
    <text evidence="1">The sequence shown here is derived from an EMBL/GenBank/DDBJ whole genome shotgun (WGS) entry which is preliminary data.</text>
</comment>
<reference evidence="1" key="1">
    <citation type="journal article" date="2022" name="bioRxiv">
        <title>Population genetic analysis of Ophidiomyces ophidiicola, the causative agent of snake fungal disease, indicates recent introductions to the USA.</title>
        <authorList>
            <person name="Ladner J.T."/>
            <person name="Palmer J.M."/>
            <person name="Ettinger C.L."/>
            <person name="Stajich J.E."/>
            <person name="Farrell T.M."/>
            <person name="Glorioso B.M."/>
            <person name="Lawson B."/>
            <person name="Price S.J."/>
            <person name="Stengle A.G."/>
            <person name="Grear D.A."/>
            <person name="Lorch J.M."/>
        </authorList>
    </citation>
    <scope>NUCLEOTIDE SEQUENCE</scope>
    <source>
        <strain evidence="1">NWHC 24266-5</strain>
    </source>
</reference>
<protein>
    <submittedName>
        <fullName evidence="1">Uncharacterized protein</fullName>
    </submittedName>
</protein>
<sequence>MPSLSLYTPFESLLFLQSLAGLEKRPESFLSISDALKNHPYIRQDPNFDLSRLTPQALEELYASLIKGKEGDLLGIKSLEYQQVPSAQQDGPGTSPNKKRKVTPSGDGAPNPTVISGLVSRLYARFKELVTKEIQDEEQRYKDITNEIRRIHQEQTAPVPIPTATGVPLAPRPTSAHTSAETQRNTPLSQGSSNEPRIAQDANRPQQPNAEKYVPVPIAAVDPARQHIAATPAATQYRFENKTPQSMQPYRITQPMSQSTPVAPVNIQPAPNIAAHNLQAPSFPTSSSGSHIAPAFQNIPKAPTQPVAPQGVSAGGVRTSPPKPAMQGRMIQPWSIHSLPQQPQAPKLPSYLNTVQQTSSTPGRSHQVLQQPSNGDKIPSPLPQTPQTATLLKGQTRGSVRNTPKLAVEIRNPLNITPGPLRSDAGKPTLERRSTMPPLYTARSRTPWKKLGMLEIPKHPGSPVRPRPEDISPISDTELSPMEGTMSSSGTAQGTGMLKPDMDFLATSTRSRKLTPALRKGRSHSPLSPTAIQSRRRGRSNASLVDEMEGGTVKKELPTTPIGTEDVDTDRRSASRLTRSTINLPDEKTRKRKRTPAGAEATATEEPQVSAQHVIYTRNFPRTSAPIMHDIAAHKHASIFAKPLTERDAPGYKDLIYRPQDIKSIKSSIHQGSRAVAAVLEALNASEGDVPGTPKSNGLILKRTAELIPPKAIVNSSQLEKELIRMFANAVMFNPTPEDTIGRRFPMRSDFASRDESEASEPEEGGILNDTMEIYEDVERAISTWRAAERAVDDIGSKTATSTLRATTVEGGVEGVDDVK</sequence>
<organism evidence="1">
    <name type="scientific">Ophidiomyces ophidiicola</name>
    <dbReference type="NCBI Taxonomy" id="1387563"/>
    <lineage>
        <taxon>Eukaryota</taxon>
        <taxon>Fungi</taxon>
        <taxon>Dikarya</taxon>
        <taxon>Ascomycota</taxon>
        <taxon>Pezizomycotina</taxon>
        <taxon>Eurotiomycetes</taxon>
        <taxon>Eurotiomycetidae</taxon>
        <taxon>Onygenales</taxon>
        <taxon>Onygenaceae</taxon>
        <taxon>Ophidiomyces</taxon>
    </lineage>
</organism>
<evidence type="ECO:0000313" key="1">
    <source>
        <dbReference type="EMBL" id="KAI2386954.1"/>
    </source>
</evidence>
<proteinExistence type="predicted"/>
<gene>
    <name evidence="1" type="ORF">LOY88_003336</name>
</gene>
<name>A0ACB8UWT6_9EURO</name>